<gene>
    <name evidence="2" type="ORF">PENTCL1PPCAC_15941</name>
</gene>
<feature type="transmembrane region" description="Helical" evidence="1">
    <location>
        <begin position="143"/>
        <end position="164"/>
    </location>
</feature>
<evidence type="ECO:0000313" key="2">
    <source>
        <dbReference type="EMBL" id="GMS93766.1"/>
    </source>
</evidence>
<feature type="non-terminal residue" evidence="2">
    <location>
        <position position="1"/>
    </location>
</feature>
<keyword evidence="3" id="KW-1185">Reference proteome</keyword>
<feature type="transmembrane region" description="Helical" evidence="1">
    <location>
        <begin position="56"/>
        <end position="75"/>
    </location>
</feature>
<keyword evidence="1" id="KW-1133">Transmembrane helix</keyword>
<proteinExistence type="predicted"/>
<dbReference type="PANTHER" id="PTHR45830:SF15">
    <property type="entry name" value="SERPENTINE RECEPTOR, CLASS I"/>
    <property type="match status" value="1"/>
</dbReference>
<dbReference type="Proteomes" id="UP001432027">
    <property type="component" value="Unassembled WGS sequence"/>
</dbReference>
<accession>A0AAV5THH5</accession>
<feature type="non-terminal residue" evidence="2">
    <location>
        <position position="194"/>
    </location>
</feature>
<protein>
    <recommendedName>
        <fullName evidence="4">G protein-coupled receptor</fullName>
    </recommendedName>
</protein>
<evidence type="ECO:0000256" key="1">
    <source>
        <dbReference type="SAM" id="Phobius"/>
    </source>
</evidence>
<name>A0AAV5THH5_9BILA</name>
<dbReference type="PANTHER" id="PTHR45830">
    <property type="entry name" value="SERPENTINE RECEPTOR, CLASS I"/>
    <property type="match status" value="1"/>
</dbReference>
<organism evidence="2 3">
    <name type="scientific">Pristionchus entomophagus</name>
    <dbReference type="NCBI Taxonomy" id="358040"/>
    <lineage>
        <taxon>Eukaryota</taxon>
        <taxon>Metazoa</taxon>
        <taxon>Ecdysozoa</taxon>
        <taxon>Nematoda</taxon>
        <taxon>Chromadorea</taxon>
        <taxon>Rhabditida</taxon>
        <taxon>Rhabditina</taxon>
        <taxon>Diplogasteromorpha</taxon>
        <taxon>Diplogasteroidea</taxon>
        <taxon>Neodiplogasteridae</taxon>
        <taxon>Pristionchus</taxon>
    </lineage>
</organism>
<dbReference type="EMBL" id="BTSX01000004">
    <property type="protein sequence ID" value="GMS93766.1"/>
    <property type="molecule type" value="Genomic_DNA"/>
</dbReference>
<reference evidence="2" key="1">
    <citation type="submission" date="2023-10" db="EMBL/GenBank/DDBJ databases">
        <title>Genome assembly of Pristionchus species.</title>
        <authorList>
            <person name="Yoshida K."/>
            <person name="Sommer R.J."/>
        </authorList>
    </citation>
    <scope>NUCLEOTIDE SEQUENCE</scope>
    <source>
        <strain evidence="2">RS0144</strain>
    </source>
</reference>
<feature type="transmembrane region" description="Helical" evidence="1">
    <location>
        <begin position="27"/>
        <end position="44"/>
    </location>
</feature>
<evidence type="ECO:0000313" key="3">
    <source>
        <dbReference type="Proteomes" id="UP001432027"/>
    </source>
</evidence>
<comment type="caution">
    <text evidence="2">The sequence shown here is derived from an EMBL/GenBank/DDBJ whole genome shotgun (WGS) entry which is preliminary data.</text>
</comment>
<feature type="transmembrane region" description="Helical" evidence="1">
    <location>
        <begin position="102"/>
        <end position="122"/>
    </location>
</feature>
<evidence type="ECO:0008006" key="4">
    <source>
        <dbReference type="Google" id="ProtNLM"/>
    </source>
</evidence>
<sequence>VSDELPFGLEWDRDYFVAFAKIYRECFWPPSVFIIHPFTIFVLIRKTTMSLDCKSGFVVHHLILMCFDFYNGALYQMYPLAPIPVFICSGWLCHGTSKPTTLLTGLAFWTISLCIPYLFIMIRMHQKMLFQGSPLKVKKKTQALILLILSSLLVANVFGFHYWANPEVVWATNLSTSFLVLGENEGDVGSFGYG</sequence>
<dbReference type="AlphaFoldDB" id="A0AAV5THH5"/>
<keyword evidence="1" id="KW-0472">Membrane</keyword>
<keyword evidence="1" id="KW-0812">Transmembrane</keyword>